<sequence length="97" mass="11129">MEIRLTARTAISFFKTELIDGSGLRASVSAEKWATSLDAKVRIHDLRRNRDSDQISCFPSFSPIRRVRVARIYYSVPYQYLSRFLDIGSTDSTSLHI</sequence>
<gene>
    <name evidence="1" type="ORF">AVEN_67064_1</name>
</gene>
<dbReference type="Proteomes" id="UP000499080">
    <property type="component" value="Unassembled WGS sequence"/>
</dbReference>
<evidence type="ECO:0000313" key="2">
    <source>
        <dbReference type="Proteomes" id="UP000499080"/>
    </source>
</evidence>
<dbReference type="EMBL" id="BGPR01034125">
    <property type="protein sequence ID" value="GBO08361.1"/>
    <property type="molecule type" value="Genomic_DNA"/>
</dbReference>
<proteinExistence type="predicted"/>
<comment type="caution">
    <text evidence="1">The sequence shown here is derived from an EMBL/GenBank/DDBJ whole genome shotgun (WGS) entry which is preliminary data.</text>
</comment>
<evidence type="ECO:0000313" key="1">
    <source>
        <dbReference type="EMBL" id="GBO08361.1"/>
    </source>
</evidence>
<protein>
    <submittedName>
        <fullName evidence="1">Uncharacterized protein</fullName>
    </submittedName>
</protein>
<dbReference type="AlphaFoldDB" id="A0A4Y2U8H7"/>
<organism evidence="1 2">
    <name type="scientific">Araneus ventricosus</name>
    <name type="common">Orbweaver spider</name>
    <name type="synonym">Epeira ventricosa</name>
    <dbReference type="NCBI Taxonomy" id="182803"/>
    <lineage>
        <taxon>Eukaryota</taxon>
        <taxon>Metazoa</taxon>
        <taxon>Ecdysozoa</taxon>
        <taxon>Arthropoda</taxon>
        <taxon>Chelicerata</taxon>
        <taxon>Arachnida</taxon>
        <taxon>Araneae</taxon>
        <taxon>Araneomorphae</taxon>
        <taxon>Entelegynae</taxon>
        <taxon>Araneoidea</taxon>
        <taxon>Araneidae</taxon>
        <taxon>Araneus</taxon>
    </lineage>
</organism>
<reference evidence="1 2" key="1">
    <citation type="journal article" date="2019" name="Sci. Rep.">
        <title>Orb-weaving spider Araneus ventricosus genome elucidates the spidroin gene catalogue.</title>
        <authorList>
            <person name="Kono N."/>
            <person name="Nakamura H."/>
            <person name="Ohtoshi R."/>
            <person name="Moran D.A.P."/>
            <person name="Shinohara A."/>
            <person name="Yoshida Y."/>
            <person name="Fujiwara M."/>
            <person name="Mori M."/>
            <person name="Tomita M."/>
            <person name="Arakawa K."/>
        </authorList>
    </citation>
    <scope>NUCLEOTIDE SEQUENCE [LARGE SCALE GENOMIC DNA]</scope>
</reference>
<name>A0A4Y2U8H7_ARAVE</name>
<keyword evidence="2" id="KW-1185">Reference proteome</keyword>
<accession>A0A4Y2U8H7</accession>